<evidence type="ECO:0000313" key="2">
    <source>
        <dbReference type="Proteomes" id="UP000647133"/>
    </source>
</evidence>
<reference evidence="1 2" key="1">
    <citation type="submission" date="2020-09" db="EMBL/GenBank/DDBJ databases">
        <title>Echinicola sp. CAU 1574 isolated from sand of Sido Beach.</title>
        <authorList>
            <person name="Kim W."/>
        </authorList>
    </citation>
    <scope>NUCLEOTIDE SEQUENCE [LARGE SCALE GENOMIC DNA]</scope>
    <source>
        <strain evidence="1 2">CAU 1574</strain>
    </source>
</reference>
<dbReference type="EMBL" id="JACYTQ010000003">
    <property type="protein sequence ID" value="MBD8489188.1"/>
    <property type="molecule type" value="Genomic_DNA"/>
</dbReference>
<comment type="caution">
    <text evidence="1">The sequence shown here is derived from an EMBL/GenBank/DDBJ whole genome shotgun (WGS) entry which is preliminary data.</text>
</comment>
<evidence type="ECO:0000313" key="1">
    <source>
        <dbReference type="EMBL" id="MBD8489188.1"/>
    </source>
</evidence>
<dbReference type="Proteomes" id="UP000647133">
    <property type="component" value="Unassembled WGS sequence"/>
</dbReference>
<accession>A0ABR9AK67</accession>
<proteinExistence type="predicted"/>
<organism evidence="1 2">
    <name type="scientific">Echinicola arenosa</name>
    <dbReference type="NCBI Taxonomy" id="2774144"/>
    <lineage>
        <taxon>Bacteria</taxon>
        <taxon>Pseudomonadati</taxon>
        <taxon>Bacteroidota</taxon>
        <taxon>Cytophagia</taxon>
        <taxon>Cytophagales</taxon>
        <taxon>Cyclobacteriaceae</taxon>
        <taxon>Echinicola</taxon>
    </lineage>
</organism>
<sequence length="435" mass="49687">MNLKGGALIIGSLFWQDYRDNKNDSKDKKRKEWRDKHLDMTSAKDVVVPIRYGRFSSKDGGTYTMVFDNSLNRDQYGVAKAVGFEKSDLDVKDIVNIVKNLSNVEGGDHPNFIKGSSAWCVCGILFNPELSDEDKNSLRDRWEIEMKKNGDGYKVFINKPELYSMTKSGELDIPWPEGLDDLDFLLATSTRPRDEKGDNRIIPPKEIAEYIPNREYVIPNIMSGIRTFQDEEVLNRYLKALSHDWKKDDIGEKGLIAFEHYYNLEKFYKNLPNFKEVVENAGNAVVPNNTTGCDNNKTMFAGHQNRVGKKRCQDGAELLLQAPFYEALEKAKSFEDIFEITEEVKTKVFGLGDLWSYDTAQRIGLAKSYYPKAVYLQTGTLLGAKELVKRGLVDGKALRGQRSVPQTVFSKVFRDLPCYMIENLLCVGHNQKWFT</sequence>
<protein>
    <submittedName>
        <fullName evidence="1">Uncharacterized protein</fullName>
    </submittedName>
</protein>
<name>A0ABR9AK67_9BACT</name>
<dbReference type="RefSeq" id="WP_192010076.1">
    <property type="nucleotide sequence ID" value="NZ_JACYTQ010000003.1"/>
</dbReference>
<gene>
    <name evidence="1" type="ORF">IFO69_10565</name>
</gene>
<keyword evidence="2" id="KW-1185">Reference proteome</keyword>